<protein>
    <submittedName>
        <fullName evidence="2">Uncharacterized protein</fullName>
    </submittedName>
</protein>
<organism evidence="2 3">
    <name type="scientific">Cinchona calisaya</name>
    <dbReference type="NCBI Taxonomy" id="153742"/>
    <lineage>
        <taxon>Eukaryota</taxon>
        <taxon>Viridiplantae</taxon>
        <taxon>Streptophyta</taxon>
        <taxon>Embryophyta</taxon>
        <taxon>Tracheophyta</taxon>
        <taxon>Spermatophyta</taxon>
        <taxon>Magnoliopsida</taxon>
        <taxon>eudicotyledons</taxon>
        <taxon>Gunneridae</taxon>
        <taxon>Pentapetalae</taxon>
        <taxon>asterids</taxon>
        <taxon>lamiids</taxon>
        <taxon>Gentianales</taxon>
        <taxon>Rubiaceae</taxon>
        <taxon>Cinchonoideae</taxon>
        <taxon>Cinchoneae</taxon>
        <taxon>Cinchona</taxon>
    </lineage>
</organism>
<feature type="compositionally biased region" description="Basic and acidic residues" evidence="1">
    <location>
        <begin position="1"/>
        <end position="17"/>
    </location>
</feature>
<proteinExistence type="predicted"/>
<keyword evidence="3" id="KW-1185">Reference proteome</keyword>
<dbReference type="Proteomes" id="UP001630127">
    <property type="component" value="Unassembled WGS sequence"/>
</dbReference>
<dbReference type="AlphaFoldDB" id="A0ABD2XWG5"/>
<evidence type="ECO:0000256" key="1">
    <source>
        <dbReference type="SAM" id="MobiDB-lite"/>
    </source>
</evidence>
<reference evidence="2 3" key="1">
    <citation type="submission" date="2024-11" db="EMBL/GenBank/DDBJ databases">
        <title>A near-complete genome assembly of Cinchona calisaya.</title>
        <authorList>
            <person name="Lian D.C."/>
            <person name="Zhao X.W."/>
            <person name="Wei L."/>
        </authorList>
    </citation>
    <scope>NUCLEOTIDE SEQUENCE [LARGE SCALE GENOMIC DNA]</scope>
    <source>
        <tissue evidence="2">Nenye</tissue>
    </source>
</reference>
<comment type="caution">
    <text evidence="2">The sequence shown here is derived from an EMBL/GenBank/DDBJ whole genome shotgun (WGS) entry which is preliminary data.</text>
</comment>
<gene>
    <name evidence="2" type="ORF">ACH5RR_041296</name>
</gene>
<dbReference type="EMBL" id="JBJUIK010000017">
    <property type="protein sequence ID" value="KAL3498564.1"/>
    <property type="molecule type" value="Genomic_DNA"/>
</dbReference>
<accession>A0ABD2XWG5</accession>
<feature type="compositionally biased region" description="Gly residues" evidence="1">
    <location>
        <begin position="41"/>
        <end position="52"/>
    </location>
</feature>
<evidence type="ECO:0000313" key="2">
    <source>
        <dbReference type="EMBL" id="KAL3498564.1"/>
    </source>
</evidence>
<feature type="region of interest" description="Disordered" evidence="1">
    <location>
        <begin position="1"/>
        <end position="54"/>
    </location>
</feature>
<name>A0ABD2XWG5_9GENT</name>
<sequence>MREEGVAVMRKDGKGDTWRVGGGKVTRKEREGMGDGKSEGRGGGGGGGGGGEKSCKGIYGDEERTYGGIARCWRSRKRKVILMVDGNG</sequence>
<evidence type="ECO:0000313" key="3">
    <source>
        <dbReference type="Proteomes" id="UP001630127"/>
    </source>
</evidence>
<feature type="compositionally biased region" description="Basic and acidic residues" evidence="1">
    <location>
        <begin position="26"/>
        <end position="40"/>
    </location>
</feature>